<accession>A0A1Y2L6S0</accession>
<gene>
    <name evidence="1" type="ORF">TALK_19265</name>
</gene>
<dbReference type="Gene3D" id="3.40.50.150">
    <property type="entry name" value="Vaccinia Virus protein VP39"/>
    <property type="match status" value="1"/>
</dbReference>
<dbReference type="AlphaFoldDB" id="A0A1Y2L6S0"/>
<evidence type="ECO:0000313" key="1">
    <source>
        <dbReference type="EMBL" id="OSQ44287.1"/>
    </source>
</evidence>
<organism evidence="1 2">
    <name type="scientific">Thalassospira alkalitolerans</name>
    <dbReference type="NCBI Taxonomy" id="1293890"/>
    <lineage>
        <taxon>Bacteria</taxon>
        <taxon>Pseudomonadati</taxon>
        <taxon>Pseudomonadota</taxon>
        <taxon>Alphaproteobacteria</taxon>
        <taxon>Rhodospirillales</taxon>
        <taxon>Thalassospiraceae</taxon>
        <taxon>Thalassospira</taxon>
    </lineage>
</organism>
<proteinExistence type="predicted"/>
<dbReference type="EMBL" id="JFKB01000020">
    <property type="protein sequence ID" value="OSQ44287.1"/>
    <property type="molecule type" value="Genomic_DNA"/>
</dbReference>
<reference evidence="1 2" key="1">
    <citation type="submission" date="2014-03" db="EMBL/GenBank/DDBJ databases">
        <title>The draft genome sequence of Thalassospira alkalitolerans JCM 18968.</title>
        <authorList>
            <person name="Lai Q."/>
            <person name="Shao Z."/>
        </authorList>
    </citation>
    <scope>NUCLEOTIDE SEQUENCE [LARGE SCALE GENOMIC DNA]</scope>
    <source>
        <strain evidence="1 2">JCM 18968</strain>
    </source>
</reference>
<protein>
    <recommendedName>
        <fullName evidence="3">Methyltransferase type 11 domain-containing protein</fullName>
    </recommendedName>
</protein>
<evidence type="ECO:0008006" key="3">
    <source>
        <dbReference type="Google" id="ProtNLM"/>
    </source>
</evidence>
<sequence>MAIDIRHIVQMIENGYLTRETRFLDIGCSNLYNATEQDISDILKKFDVIDVDFCQRLASMSVEKSAFAGELIDRIGAHYDAIDFAIDYKTTKFDLNKDNLPSRFRGKFDLICNFGTTEHVINQDNSFRVIHDGAKHNGLIWHQLPCGGFFNHCYFLYTGRFFFDLAGYNEYEVVAAWLGQVNNSSNLMSPFKDYSSYFNALTDVQEVPHPTMPDTVFNIIYRKVKNVPFRRPMELSTSYTKPDNSQTQSAREFLRKTKRLLGGLIRQ</sequence>
<keyword evidence="2" id="KW-1185">Reference proteome</keyword>
<evidence type="ECO:0000313" key="2">
    <source>
        <dbReference type="Proteomes" id="UP000193396"/>
    </source>
</evidence>
<dbReference type="RefSeq" id="WP_085620789.1">
    <property type="nucleotide sequence ID" value="NZ_JFKB01000020.1"/>
</dbReference>
<dbReference type="OrthoDB" id="8842400at2"/>
<dbReference type="Proteomes" id="UP000193396">
    <property type="component" value="Unassembled WGS sequence"/>
</dbReference>
<dbReference type="InterPro" id="IPR029063">
    <property type="entry name" value="SAM-dependent_MTases_sf"/>
</dbReference>
<name>A0A1Y2L6S0_9PROT</name>
<dbReference type="STRING" id="1293890.TALK_19265"/>
<comment type="caution">
    <text evidence="1">The sequence shown here is derived from an EMBL/GenBank/DDBJ whole genome shotgun (WGS) entry which is preliminary data.</text>
</comment>
<dbReference type="SUPFAM" id="SSF53335">
    <property type="entry name" value="S-adenosyl-L-methionine-dependent methyltransferases"/>
    <property type="match status" value="1"/>
</dbReference>